<dbReference type="Proteomes" id="UP001159364">
    <property type="component" value="Linkage Group LG02"/>
</dbReference>
<sequence length="519" mass="58057">MYRDLTWVDADSGGGGGPVDGDSYDYVSAVANHKITGNLQTQNQDDEQTNLGNKILSLRPLGLKLDLTPSLYEFMEKNLHENEFHTDRKLLCHDDSGKLKASNFSALLLRIGSWERVSRNEGDIVAKCYYSKRKLVWEILDGRLKRKIEVQWSNIIAIQAKIEENESATLQIELNERPNFFMEVDPQPRKHTIWSSTSDFTGGEACHCRRHCLVFSPGTLEKHYQKLLQCDDRLRELSKKPFPNMSRSPNFPNERGLTDSTFNNNARMLNVINLNRGIQLACPTITAPLGLGGPSQSCHSLFLQSFNQMTSPTSDSQISNNVSDNSREWNQTINYYGDALASCQAGELVADVSSTQLSSALSYQSLVHTHPEFAWEIHSQLKDPVSCQMYSLSTCSQGVAKDEILNHHQNQLLIGPHCDGSYHLPQSDPWGGTFQLPEEDSKISINPVHYQDTNGYVHVNAVGGQFYQQQVAAAAPEVGLKNPVTHMAHNITYASCDQFYQQHASPMIVIQIPSAKSSP</sequence>
<evidence type="ECO:0000259" key="1">
    <source>
        <dbReference type="Pfam" id="PF24818"/>
    </source>
</evidence>
<dbReference type="AlphaFoldDB" id="A0AAV8U116"/>
<organism evidence="2 3">
    <name type="scientific">Erythroxylum novogranatense</name>
    <dbReference type="NCBI Taxonomy" id="1862640"/>
    <lineage>
        <taxon>Eukaryota</taxon>
        <taxon>Viridiplantae</taxon>
        <taxon>Streptophyta</taxon>
        <taxon>Embryophyta</taxon>
        <taxon>Tracheophyta</taxon>
        <taxon>Spermatophyta</taxon>
        <taxon>Magnoliopsida</taxon>
        <taxon>eudicotyledons</taxon>
        <taxon>Gunneridae</taxon>
        <taxon>Pentapetalae</taxon>
        <taxon>rosids</taxon>
        <taxon>fabids</taxon>
        <taxon>Malpighiales</taxon>
        <taxon>Erythroxylaceae</taxon>
        <taxon>Erythroxylum</taxon>
    </lineage>
</organism>
<accession>A0AAV8U116</accession>
<evidence type="ECO:0000313" key="3">
    <source>
        <dbReference type="Proteomes" id="UP001159364"/>
    </source>
</evidence>
<dbReference type="PANTHER" id="PTHR33494:SF5">
    <property type="entry name" value="F10A16.6 PROTEIN"/>
    <property type="match status" value="1"/>
</dbReference>
<keyword evidence="3" id="KW-1185">Reference proteome</keyword>
<dbReference type="InterPro" id="IPR057939">
    <property type="entry name" value="TRF2_HOY1_PH"/>
</dbReference>
<dbReference type="Pfam" id="PF24818">
    <property type="entry name" value="PH_TRF2_HOY1"/>
    <property type="match status" value="1"/>
</dbReference>
<dbReference type="EMBL" id="JAIWQS010000002">
    <property type="protein sequence ID" value="KAJ8771824.1"/>
    <property type="molecule type" value="Genomic_DNA"/>
</dbReference>
<reference evidence="2 3" key="1">
    <citation type="submission" date="2021-09" db="EMBL/GenBank/DDBJ databases">
        <title>Genomic insights and catalytic innovation underlie evolution of tropane alkaloids biosynthesis.</title>
        <authorList>
            <person name="Wang Y.-J."/>
            <person name="Tian T."/>
            <person name="Huang J.-P."/>
            <person name="Huang S.-X."/>
        </authorList>
    </citation>
    <scope>NUCLEOTIDE SEQUENCE [LARGE SCALE GENOMIC DNA]</scope>
    <source>
        <strain evidence="2">KIB-2018</strain>
        <tissue evidence="2">Leaf</tissue>
    </source>
</reference>
<comment type="caution">
    <text evidence="2">The sequence shown here is derived from an EMBL/GenBank/DDBJ whole genome shotgun (WGS) entry which is preliminary data.</text>
</comment>
<dbReference type="PANTHER" id="PTHR33494">
    <property type="entry name" value="OS02G0793800 PROTEIN"/>
    <property type="match status" value="1"/>
</dbReference>
<gene>
    <name evidence="2" type="ORF">K2173_027001</name>
</gene>
<protein>
    <recommendedName>
        <fullName evidence="1">TRF2/HOY1 PH-like domain-containing protein</fullName>
    </recommendedName>
</protein>
<feature type="domain" description="TRF2/HOY1 PH-like" evidence="1">
    <location>
        <begin position="103"/>
        <end position="221"/>
    </location>
</feature>
<evidence type="ECO:0000313" key="2">
    <source>
        <dbReference type="EMBL" id="KAJ8771824.1"/>
    </source>
</evidence>
<proteinExistence type="predicted"/>
<name>A0AAV8U116_9ROSI</name>